<sequence precursor="true">MNILKLSIILSLFAATPSLASDHELLIQRDLEKVIGTGTLFTEYQNSKCGNLLDGELPRMVQKINQAIEKLETEVKPKYPIIWKEVTASDSRINKKAEQWVSRRIEKVKGVSSNHAFGCGLIFGELLTFGYEFESNRVSLMINMKESQMESSDSSAES</sequence>
<accession>A0A1B3B9H3</accession>
<organism evidence="2 3">
    <name type="scientific">Kangiella sediminilitoris</name>
    <dbReference type="NCBI Taxonomy" id="1144748"/>
    <lineage>
        <taxon>Bacteria</taxon>
        <taxon>Pseudomonadati</taxon>
        <taxon>Pseudomonadota</taxon>
        <taxon>Gammaproteobacteria</taxon>
        <taxon>Kangiellales</taxon>
        <taxon>Kangiellaceae</taxon>
        <taxon>Kangiella</taxon>
    </lineage>
</organism>
<dbReference type="KEGG" id="ksd:KS2013_694"/>
<keyword evidence="1" id="KW-0732">Signal</keyword>
<dbReference type="Proteomes" id="UP000094147">
    <property type="component" value="Chromosome"/>
</dbReference>
<gene>
    <name evidence="2" type="ORF">KS2013_694</name>
</gene>
<protein>
    <recommendedName>
        <fullName evidence="4">Lysozyme inhibitor LprI N-terminal domain-containing protein</fullName>
    </recommendedName>
</protein>
<name>A0A1B3B9H3_9GAMM</name>
<evidence type="ECO:0000313" key="2">
    <source>
        <dbReference type="EMBL" id="AOE49418.1"/>
    </source>
</evidence>
<evidence type="ECO:0000313" key="3">
    <source>
        <dbReference type="Proteomes" id="UP000094147"/>
    </source>
</evidence>
<dbReference type="AlphaFoldDB" id="A0A1B3B9H3"/>
<dbReference type="RefSeq" id="WP_068989817.1">
    <property type="nucleotide sequence ID" value="NZ_CP012418.1"/>
</dbReference>
<dbReference type="OrthoDB" id="9841366at2"/>
<feature type="chain" id="PRO_5008544048" description="Lysozyme inhibitor LprI N-terminal domain-containing protein" evidence="1">
    <location>
        <begin position="21"/>
        <end position="158"/>
    </location>
</feature>
<evidence type="ECO:0000256" key="1">
    <source>
        <dbReference type="SAM" id="SignalP"/>
    </source>
</evidence>
<evidence type="ECO:0008006" key="4">
    <source>
        <dbReference type="Google" id="ProtNLM"/>
    </source>
</evidence>
<dbReference type="EMBL" id="CP012418">
    <property type="protein sequence ID" value="AOE49418.1"/>
    <property type="molecule type" value="Genomic_DNA"/>
</dbReference>
<proteinExistence type="predicted"/>
<feature type="signal peptide" evidence="1">
    <location>
        <begin position="1"/>
        <end position="20"/>
    </location>
</feature>
<keyword evidence="3" id="KW-1185">Reference proteome</keyword>
<reference evidence="3" key="1">
    <citation type="submission" date="2015-08" db="EMBL/GenBank/DDBJ databases">
        <authorList>
            <person name="Kim K.M."/>
        </authorList>
    </citation>
    <scope>NUCLEOTIDE SEQUENCE [LARGE SCALE GENOMIC DNA]</scope>
    <source>
        <strain evidence="3">KCTC 23892</strain>
    </source>
</reference>